<organism evidence="2 3">
    <name type="scientific">Pseudomonas oryzae</name>
    <dbReference type="NCBI Taxonomy" id="1392877"/>
    <lineage>
        <taxon>Bacteria</taxon>
        <taxon>Pseudomonadati</taxon>
        <taxon>Pseudomonadota</taxon>
        <taxon>Gammaproteobacteria</taxon>
        <taxon>Pseudomonadales</taxon>
        <taxon>Pseudomonadaceae</taxon>
        <taxon>Pseudomonas</taxon>
    </lineage>
</organism>
<dbReference type="RefSeq" id="WP_172830758.1">
    <property type="nucleotide sequence ID" value="NZ_LT629751.1"/>
</dbReference>
<dbReference type="SUPFAM" id="SSF56935">
    <property type="entry name" value="Porins"/>
    <property type="match status" value="1"/>
</dbReference>
<dbReference type="Proteomes" id="UP000243359">
    <property type="component" value="Chromosome I"/>
</dbReference>
<dbReference type="AlphaFoldDB" id="A0A1H1M7G0"/>
<keyword evidence="1" id="KW-0732">Signal</keyword>
<reference evidence="3" key="1">
    <citation type="submission" date="2016-10" db="EMBL/GenBank/DDBJ databases">
        <authorList>
            <person name="Varghese N."/>
            <person name="Submissions S."/>
        </authorList>
    </citation>
    <scope>NUCLEOTIDE SEQUENCE [LARGE SCALE GENOMIC DNA]</scope>
    <source>
        <strain evidence="3">KCTC 32247</strain>
    </source>
</reference>
<accession>A0A1H1M7G0</accession>
<evidence type="ECO:0000256" key="1">
    <source>
        <dbReference type="SAM" id="SignalP"/>
    </source>
</evidence>
<sequence>MSNKLHISLLAAAISGVVCANAWALEPQSIKLADGLNFTPTLKVSESYDDNFREVENDEESSWITTIAPTFTLGAEGRKSAYKVSYSAVSDTFHSSHKDNNTDHHLTGDLGLEFDARNRLKLNAGYHDVEETAGLDQKVENDMYNTKNLGGVYTYGAESARAQIDFGANYEEMRYTNSDHLNADKERDTTALRSTFYYRVAPKTKLLLEGRHTDYNYVSNDRLNSENMGLLAGATWEATAKTTGTVKLGREKKDFDDSSIGEKSGGMWEVGVAWEPRTYSRFNLNTRQGFDEGDSGASTIKTQTTTLSWDHDWAERLTSNVSYTRRDQDYQDIQREDNADIFGIGLTYEMRRWLDVGIGYKYAENDSDAANESYERNIYALTINASL</sequence>
<protein>
    <submittedName>
        <fullName evidence="2">Uncharacterized protein, PEP-CTERM system associated</fullName>
    </submittedName>
</protein>
<gene>
    <name evidence="2" type="ORF">SAMN05216221_0432</name>
</gene>
<name>A0A1H1M7G0_9PSED</name>
<evidence type="ECO:0000313" key="2">
    <source>
        <dbReference type="EMBL" id="SDR82686.1"/>
    </source>
</evidence>
<feature type="signal peptide" evidence="1">
    <location>
        <begin position="1"/>
        <end position="20"/>
    </location>
</feature>
<dbReference type="EMBL" id="LT629751">
    <property type="protein sequence ID" value="SDR82686.1"/>
    <property type="molecule type" value="Genomic_DNA"/>
</dbReference>
<keyword evidence="3" id="KW-1185">Reference proteome</keyword>
<feature type="chain" id="PRO_5009254094" evidence="1">
    <location>
        <begin position="21"/>
        <end position="387"/>
    </location>
</feature>
<dbReference type="Pfam" id="PF10082">
    <property type="entry name" value="BBP2_2"/>
    <property type="match status" value="1"/>
</dbReference>
<dbReference type="InterPro" id="IPR018759">
    <property type="entry name" value="BBP2_2"/>
</dbReference>
<proteinExistence type="predicted"/>
<evidence type="ECO:0000313" key="3">
    <source>
        <dbReference type="Proteomes" id="UP000243359"/>
    </source>
</evidence>
<dbReference type="STRING" id="1392877.SAMN05216221_0432"/>